<keyword evidence="3" id="KW-0808">Transferase</keyword>
<keyword evidence="9 11" id="KW-0472">Membrane</keyword>
<evidence type="ECO:0000256" key="5">
    <source>
        <dbReference type="ARBA" id="ARBA00022723"/>
    </source>
</evidence>
<keyword evidence="14" id="KW-1185">Reference proteome</keyword>
<dbReference type="Pfam" id="PF25563">
    <property type="entry name" value="TPR_SYVN1_N"/>
    <property type="match status" value="1"/>
</dbReference>
<evidence type="ECO:0000256" key="4">
    <source>
        <dbReference type="ARBA" id="ARBA00022692"/>
    </source>
</evidence>
<dbReference type="OrthoDB" id="7759664at2759"/>
<dbReference type="InterPro" id="IPR057992">
    <property type="entry name" value="TPR_SYVN1_N"/>
</dbReference>
<evidence type="ECO:0000256" key="6">
    <source>
        <dbReference type="ARBA" id="ARBA00022771"/>
    </source>
</evidence>
<dbReference type="Proteomes" id="UP000054302">
    <property type="component" value="Unassembled WGS sequence"/>
</dbReference>
<keyword evidence="7" id="KW-0862">Zinc</keyword>
<evidence type="ECO:0000313" key="14">
    <source>
        <dbReference type="Proteomes" id="UP000054302"/>
    </source>
</evidence>
<dbReference type="VEuPathDB" id="FungiDB:PV10_04820"/>
<feature type="region of interest" description="Disordered" evidence="10">
    <location>
        <begin position="112"/>
        <end position="132"/>
    </location>
</feature>
<reference evidence="13 14" key="1">
    <citation type="submission" date="2015-01" db="EMBL/GenBank/DDBJ databases">
        <title>The Genome Sequence of Exophiala mesophila CBS40295.</title>
        <authorList>
            <consortium name="The Broad Institute Genomics Platform"/>
            <person name="Cuomo C."/>
            <person name="de Hoog S."/>
            <person name="Gorbushina A."/>
            <person name="Stielow B."/>
            <person name="Teixiera M."/>
            <person name="Abouelleil A."/>
            <person name="Chapman S.B."/>
            <person name="Priest M."/>
            <person name="Young S.K."/>
            <person name="Wortman J."/>
            <person name="Nusbaum C."/>
            <person name="Birren B."/>
        </authorList>
    </citation>
    <scope>NUCLEOTIDE SEQUENCE [LARGE SCALE GENOMIC DNA]</scope>
    <source>
        <strain evidence="13 14">CBS 40295</strain>
    </source>
</reference>
<protein>
    <recommendedName>
        <fullName evidence="12">E3 ubiquitin-protein ligase synoviolin-like TPR repeats domain-containing protein</fullName>
    </recommendedName>
</protein>
<feature type="transmembrane region" description="Helical" evidence="11">
    <location>
        <begin position="201"/>
        <end position="224"/>
    </location>
</feature>
<name>A0A0D1ZIA8_EXOME</name>
<evidence type="ECO:0000256" key="11">
    <source>
        <dbReference type="SAM" id="Phobius"/>
    </source>
</evidence>
<dbReference type="RefSeq" id="XP_016225193.1">
    <property type="nucleotide sequence ID" value="XM_016369405.1"/>
</dbReference>
<dbReference type="AlphaFoldDB" id="A0A0D1ZIA8"/>
<evidence type="ECO:0000256" key="9">
    <source>
        <dbReference type="ARBA" id="ARBA00023136"/>
    </source>
</evidence>
<evidence type="ECO:0000256" key="3">
    <source>
        <dbReference type="ARBA" id="ARBA00022679"/>
    </source>
</evidence>
<sequence>MASLSSTDANNAHQMAWVDITYTDTAVILDHSSFIAHRTTWQSTASLLLVANQVGFCGQAQGESCYFKVDKLEFADSLRSCSASGKYQEIRDVLVFADVEWGVYIPGARPPRFTPGSGASQTHGGGSSSSRRLPDRFRREFRWLFFDDWVSKPNRVFHNHWLLRLCHTRLALSLGLGGAFDLTMLEYVVKQVLRMARPDMMVMFGFEFAVLSITTISTVIRYAINLVEIGMVREQKKQRIEETKKERMQTAVTQYQDAHALKTNNNASSDPENQSPTMERQGSTAGCETRAAKLPIWALAQLAADGRPNPAPQANGDANGPRQFGMGVRWAGLRGRSARLRSQRGVKSAPNSPSIGIRVSPPCVFSQF</sequence>
<dbReference type="GeneID" id="27322665"/>
<evidence type="ECO:0000259" key="12">
    <source>
        <dbReference type="Pfam" id="PF25563"/>
    </source>
</evidence>
<keyword evidence="6" id="KW-0863">Zinc-finger</keyword>
<evidence type="ECO:0000256" key="10">
    <source>
        <dbReference type="SAM" id="MobiDB-lite"/>
    </source>
</evidence>
<keyword evidence="4 11" id="KW-0812">Transmembrane</keyword>
<dbReference type="HOGENOM" id="CLU_752332_0_0_1"/>
<accession>A0A0D1ZIA8</accession>
<keyword evidence="5" id="KW-0479">Metal-binding</keyword>
<keyword evidence="8 11" id="KW-1133">Transmembrane helix</keyword>
<dbReference type="EMBL" id="KN847522">
    <property type="protein sequence ID" value="KIV93619.1"/>
    <property type="molecule type" value="Genomic_DNA"/>
</dbReference>
<feature type="domain" description="E3 ubiquitin-protein ligase synoviolin-like TPR repeats" evidence="12">
    <location>
        <begin position="162"/>
        <end position="233"/>
    </location>
</feature>
<feature type="transmembrane region" description="Helical" evidence="11">
    <location>
        <begin position="170"/>
        <end position="189"/>
    </location>
</feature>
<feature type="region of interest" description="Disordered" evidence="10">
    <location>
        <begin position="263"/>
        <end position="286"/>
    </location>
</feature>
<evidence type="ECO:0000256" key="7">
    <source>
        <dbReference type="ARBA" id="ARBA00022833"/>
    </source>
</evidence>
<feature type="region of interest" description="Disordered" evidence="10">
    <location>
        <begin position="305"/>
        <end position="326"/>
    </location>
</feature>
<evidence type="ECO:0000313" key="13">
    <source>
        <dbReference type="EMBL" id="KIV93619.1"/>
    </source>
</evidence>
<proteinExistence type="predicted"/>
<evidence type="ECO:0000256" key="2">
    <source>
        <dbReference type="ARBA" id="ARBA00004906"/>
    </source>
</evidence>
<comment type="pathway">
    <text evidence="2">Protein modification; protein ubiquitination.</text>
</comment>
<gene>
    <name evidence="13" type="ORF">PV10_04820</name>
</gene>
<evidence type="ECO:0000256" key="1">
    <source>
        <dbReference type="ARBA" id="ARBA00004370"/>
    </source>
</evidence>
<dbReference type="STRING" id="212818.A0A0D1ZIA8"/>
<comment type="subcellular location">
    <subcellularLocation>
        <location evidence="1">Membrane</location>
    </subcellularLocation>
</comment>
<organism evidence="13 14">
    <name type="scientific">Exophiala mesophila</name>
    <name type="common">Black yeast-like fungus</name>
    <dbReference type="NCBI Taxonomy" id="212818"/>
    <lineage>
        <taxon>Eukaryota</taxon>
        <taxon>Fungi</taxon>
        <taxon>Dikarya</taxon>
        <taxon>Ascomycota</taxon>
        <taxon>Pezizomycotina</taxon>
        <taxon>Eurotiomycetes</taxon>
        <taxon>Chaetothyriomycetidae</taxon>
        <taxon>Chaetothyriales</taxon>
        <taxon>Herpotrichiellaceae</taxon>
        <taxon>Exophiala</taxon>
    </lineage>
</organism>
<evidence type="ECO:0000256" key="8">
    <source>
        <dbReference type="ARBA" id="ARBA00022989"/>
    </source>
</evidence>